<name>A0A317DWG2_9PROT</name>
<dbReference type="PANTHER" id="PTHR44936">
    <property type="entry name" value="SENSOR PROTEIN CREC"/>
    <property type="match status" value="1"/>
</dbReference>
<keyword evidence="11" id="KW-0472">Membrane</keyword>
<dbReference type="InterPro" id="IPR004358">
    <property type="entry name" value="Sig_transdc_His_kin-like_C"/>
</dbReference>
<evidence type="ECO:0000256" key="9">
    <source>
        <dbReference type="ARBA" id="ARBA00022840"/>
    </source>
</evidence>
<dbReference type="SMART" id="SM00387">
    <property type="entry name" value="HATPase_c"/>
    <property type="match status" value="1"/>
</dbReference>
<evidence type="ECO:0000259" key="12">
    <source>
        <dbReference type="PROSITE" id="PS50109"/>
    </source>
</evidence>
<evidence type="ECO:0000256" key="7">
    <source>
        <dbReference type="ARBA" id="ARBA00022741"/>
    </source>
</evidence>
<dbReference type="GO" id="GO:0000155">
    <property type="term" value="F:phosphorelay sensor kinase activity"/>
    <property type="evidence" value="ECO:0007669"/>
    <property type="project" value="InterPro"/>
</dbReference>
<dbReference type="AlphaFoldDB" id="A0A317DWG2"/>
<feature type="transmembrane region" description="Helical" evidence="11">
    <location>
        <begin position="37"/>
        <end position="59"/>
    </location>
</feature>
<evidence type="ECO:0000256" key="3">
    <source>
        <dbReference type="ARBA" id="ARBA00012438"/>
    </source>
</evidence>
<keyword evidence="8 13" id="KW-0418">Kinase</keyword>
<dbReference type="Proteomes" id="UP000246077">
    <property type="component" value="Unassembled WGS sequence"/>
</dbReference>
<dbReference type="OrthoDB" id="9785252at2"/>
<evidence type="ECO:0000256" key="10">
    <source>
        <dbReference type="SAM" id="MobiDB-lite"/>
    </source>
</evidence>
<keyword evidence="4" id="KW-1003">Cell membrane</keyword>
<dbReference type="CDD" id="cd00082">
    <property type="entry name" value="HisKA"/>
    <property type="match status" value="1"/>
</dbReference>
<organism evidence="13 14">
    <name type="scientific">Zavarzinia compransoris</name>
    <dbReference type="NCBI Taxonomy" id="1264899"/>
    <lineage>
        <taxon>Bacteria</taxon>
        <taxon>Pseudomonadati</taxon>
        <taxon>Pseudomonadota</taxon>
        <taxon>Alphaproteobacteria</taxon>
        <taxon>Rhodospirillales</taxon>
        <taxon>Zavarziniaceae</taxon>
        <taxon>Zavarzinia</taxon>
    </lineage>
</organism>
<dbReference type="EMBL" id="QGLF01000005">
    <property type="protein sequence ID" value="PWR18762.1"/>
    <property type="molecule type" value="Genomic_DNA"/>
</dbReference>
<dbReference type="PRINTS" id="PR00344">
    <property type="entry name" value="BCTRLSENSOR"/>
</dbReference>
<comment type="catalytic activity">
    <reaction evidence="1">
        <text>ATP + protein L-histidine = ADP + protein N-phospho-L-histidine.</text>
        <dbReference type="EC" id="2.7.13.3"/>
    </reaction>
</comment>
<keyword evidence="7" id="KW-0547">Nucleotide-binding</keyword>
<evidence type="ECO:0000256" key="1">
    <source>
        <dbReference type="ARBA" id="ARBA00000085"/>
    </source>
</evidence>
<dbReference type="Pfam" id="PF25323">
    <property type="entry name" value="6TM_PilS"/>
    <property type="match status" value="1"/>
</dbReference>
<evidence type="ECO:0000256" key="4">
    <source>
        <dbReference type="ARBA" id="ARBA00022475"/>
    </source>
</evidence>
<dbReference type="SUPFAM" id="SSF47384">
    <property type="entry name" value="Homodimeric domain of signal transducing histidine kinase"/>
    <property type="match status" value="1"/>
</dbReference>
<dbReference type="Gene3D" id="3.30.565.10">
    <property type="entry name" value="Histidine kinase-like ATPase, C-terminal domain"/>
    <property type="match status" value="1"/>
</dbReference>
<dbReference type="PANTHER" id="PTHR44936:SF10">
    <property type="entry name" value="SENSOR PROTEIN RSTB"/>
    <property type="match status" value="1"/>
</dbReference>
<dbReference type="SUPFAM" id="SSF55874">
    <property type="entry name" value="ATPase domain of HSP90 chaperone/DNA topoisomerase II/histidine kinase"/>
    <property type="match status" value="1"/>
</dbReference>
<sequence>MTAFDPDLHDSEERDNPGASLTKAATGAPLRLRTLILLRWLAVGGQAGALFVVSVVLGFPMPTLAIAIPIAASVLLNLILQVAYPATKRLSDREAGLYLAYDVLQLAALLYLTGGLQNPFAFLILVPVTISATILDLGLTIGLGALALACITLLSFLHLPLPWRGEPFDLDPIYVVGIWTSLALGMGFIITYAWRVAAEARRLSSAVAATRDALAKEQQLSALGALAAAAAHELGTPLATIAVVARELADEIGDGPHGDDIGILLAQSKRCREILSQLSRRPEDMRDTTFSVLPLTTLVEAAAAPHLRRALRFEIAATGDGPEPLLRRAPEIIHGLGNLVENAMRFAREQVTMIIDWDADEVVVAVSDDGPGFPAEVLESLGEPYVTTRKGEGLGLGVFIAKTLIEHSGGQISFFNRVGRGAEVAIRWPRGILDIGDKMNVPAAGAAER</sequence>
<dbReference type="Gene3D" id="1.10.287.130">
    <property type="match status" value="1"/>
</dbReference>
<dbReference type="InterPro" id="IPR003594">
    <property type="entry name" value="HATPase_dom"/>
</dbReference>
<dbReference type="InterPro" id="IPR050980">
    <property type="entry name" value="2C_sensor_his_kinase"/>
</dbReference>
<evidence type="ECO:0000313" key="14">
    <source>
        <dbReference type="Proteomes" id="UP000246077"/>
    </source>
</evidence>
<dbReference type="GO" id="GO:0005524">
    <property type="term" value="F:ATP binding"/>
    <property type="evidence" value="ECO:0007669"/>
    <property type="project" value="UniProtKB-KW"/>
</dbReference>
<feature type="compositionally biased region" description="Basic and acidic residues" evidence="10">
    <location>
        <begin position="1"/>
        <end position="16"/>
    </location>
</feature>
<comment type="caution">
    <text evidence="13">The sequence shown here is derived from an EMBL/GenBank/DDBJ whole genome shotgun (WGS) entry which is preliminary data.</text>
</comment>
<keyword evidence="11" id="KW-0812">Transmembrane</keyword>
<keyword evidence="6" id="KW-0808">Transferase</keyword>
<dbReference type="PROSITE" id="PS50109">
    <property type="entry name" value="HIS_KIN"/>
    <property type="match status" value="1"/>
</dbReference>
<evidence type="ECO:0000256" key="6">
    <source>
        <dbReference type="ARBA" id="ARBA00022679"/>
    </source>
</evidence>
<keyword evidence="5" id="KW-0597">Phosphoprotein</keyword>
<feature type="domain" description="Histidine kinase" evidence="12">
    <location>
        <begin position="229"/>
        <end position="432"/>
    </location>
</feature>
<dbReference type="InterPro" id="IPR036097">
    <property type="entry name" value="HisK_dim/P_sf"/>
</dbReference>
<dbReference type="RefSeq" id="WP_109922451.1">
    <property type="nucleotide sequence ID" value="NZ_QGLF01000005.1"/>
</dbReference>
<keyword evidence="11" id="KW-1133">Transmembrane helix</keyword>
<accession>A0A317DWG2</accession>
<comment type="subcellular location">
    <subcellularLocation>
        <location evidence="2">Cell membrane</location>
        <topology evidence="2">Multi-pass membrane protein</topology>
    </subcellularLocation>
</comment>
<gene>
    <name evidence="13" type="ORF">DKG75_17400</name>
</gene>
<dbReference type="GO" id="GO:0005886">
    <property type="term" value="C:plasma membrane"/>
    <property type="evidence" value="ECO:0007669"/>
    <property type="project" value="UniProtKB-SubCell"/>
</dbReference>
<feature type="transmembrane region" description="Helical" evidence="11">
    <location>
        <begin position="65"/>
        <end position="84"/>
    </location>
</feature>
<dbReference type="Pfam" id="PF02518">
    <property type="entry name" value="HATPase_c"/>
    <property type="match status" value="1"/>
</dbReference>
<dbReference type="InterPro" id="IPR005467">
    <property type="entry name" value="His_kinase_dom"/>
</dbReference>
<dbReference type="InterPro" id="IPR003661">
    <property type="entry name" value="HisK_dim/P_dom"/>
</dbReference>
<dbReference type="InterPro" id="IPR047770">
    <property type="entry name" value="RegB"/>
</dbReference>
<evidence type="ECO:0000256" key="11">
    <source>
        <dbReference type="SAM" id="Phobius"/>
    </source>
</evidence>
<dbReference type="EC" id="2.7.13.3" evidence="3"/>
<feature type="region of interest" description="Disordered" evidence="10">
    <location>
        <begin position="1"/>
        <end position="22"/>
    </location>
</feature>
<evidence type="ECO:0000256" key="2">
    <source>
        <dbReference type="ARBA" id="ARBA00004651"/>
    </source>
</evidence>
<proteinExistence type="predicted"/>
<dbReference type="Pfam" id="PF00512">
    <property type="entry name" value="HisKA"/>
    <property type="match status" value="1"/>
</dbReference>
<dbReference type="InterPro" id="IPR036890">
    <property type="entry name" value="HATPase_C_sf"/>
</dbReference>
<protein>
    <recommendedName>
        <fullName evidence="3">histidine kinase</fullName>
        <ecNumber evidence="3">2.7.13.3</ecNumber>
    </recommendedName>
</protein>
<keyword evidence="14" id="KW-1185">Reference proteome</keyword>
<keyword evidence="9" id="KW-0067">ATP-binding</keyword>
<reference evidence="14" key="1">
    <citation type="submission" date="2018-05" db="EMBL/GenBank/DDBJ databases">
        <title>Zavarzinia sp. HR-AS.</title>
        <authorList>
            <person name="Lee Y."/>
            <person name="Jeon C.O."/>
        </authorList>
    </citation>
    <scope>NUCLEOTIDE SEQUENCE [LARGE SCALE GENOMIC DNA]</scope>
    <source>
        <strain evidence="14">DSM 1231</strain>
    </source>
</reference>
<feature type="transmembrane region" description="Helical" evidence="11">
    <location>
        <begin position="143"/>
        <end position="161"/>
    </location>
</feature>
<dbReference type="NCBIfam" id="NF033792">
    <property type="entry name" value="ActS_PrrB_HisK"/>
    <property type="match status" value="1"/>
</dbReference>
<evidence type="ECO:0000313" key="13">
    <source>
        <dbReference type="EMBL" id="PWR18762.1"/>
    </source>
</evidence>
<feature type="transmembrane region" description="Helical" evidence="11">
    <location>
        <begin position="173"/>
        <end position="194"/>
    </location>
</feature>
<dbReference type="SMART" id="SM00388">
    <property type="entry name" value="HisKA"/>
    <property type="match status" value="1"/>
</dbReference>
<evidence type="ECO:0000256" key="8">
    <source>
        <dbReference type="ARBA" id="ARBA00022777"/>
    </source>
</evidence>
<evidence type="ECO:0000256" key="5">
    <source>
        <dbReference type="ARBA" id="ARBA00022553"/>
    </source>
</evidence>